<reference evidence="2" key="1">
    <citation type="journal article" date="2020" name="bioRxiv">
        <title>Whole genome comparisons of ergot fungi reveals the divergence and evolution of species within the genus Claviceps are the result of varying mechanisms driving genome evolution and host range expansion.</title>
        <authorList>
            <person name="Wyka S.A."/>
            <person name="Mondo S.J."/>
            <person name="Liu M."/>
            <person name="Dettman J."/>
            <person name="Nalam V."/>
            <person name="Broders K.D."/>
        </authorList>
    </citation>
    <scope>NUCLEOTIDE SEQUENCE</scope>
    <source>
        <strain evidence="2">CCC 489</strain>
    </source>
</reference>
<evidence type="ECO:0000313" key="3">
    <source>
        <dbReference type="Proteomes" id="UP000811619"/>
    </source>
</evidence>
<dbReference type="AlphaFoldDB" id="A0A8K0JBK3"/>
<protein>
    <submittedName>
        <fullName evidence="2">Uncharacterized protein</fullName>
    </submittedName>
</protein>
<evidence type="ECO:0000313" key="2">
    <source>
        <dbReference type="EMBL" id="KAG5927868.1"/>
    </source>
</evidence>
<organism evidence="2 3">
    <name type="scientific">Claviceps africana</name>
    <dbReference type="NCBI Taxonomy" id="83212"/>
    <lineage>
        <taxon>Eukaryota</taxon>
        <taxon>Fungi</taxon>
        <taxon>Dikarya</taxon>
        <taxon>Ascomycota</taxon>
        <taxon>Pezizomycotina</taxon>
        <taxon>Sordariomycetes</taxon>
        <taxon>Hypocreomycetidae</taxon>
        <taxon>Hypocreales</taxon>
        <taxon>Clavicipitaceae</taxon>
        <taxon>Claviceps</taxon>
    </lineage>
</organism>
<accession>A0A8K0JBK3</accession>
<feature type="transmembrane region" description="Helical" evidence="1">
    <location>
        <begin position="27"/>
        <end position="53"/>
    </location>
</feature>
<keyword evidence="3" id="KW-1185">Reference proteome</keyword>
<comment type="caution">
    <text evidence="2">The sequence shown here is derived from an EMBL/GenBank/DDBJ whole genome shotgun (WGS) entry which is preliminary data.</text>
</comment>
<keyword evidence="1" id="KW-1133">Transmembrane helix</keyword>
<name>A0A8K0JBK3_9HYPO</name>
<keyword evidence="1" id="KW-0472">Membrane</keyword>
<evidence type="ECO:0000256" key="1">
    <source>
        <dbReference type="SAM" id="Phobius"/>
    </source>
</evidence>
<keyword evidence="1" id="KW-0812">Transmembrane</keyword>
<dbReference type="Proteomes" id="UP000811619">
    <property type="component" value="Unassembled WGS sequence"/>
</dbReference>
<dbReference type="EMBL" id="SRPY01000150">
    <property type="protein sequence ID" value="KAG5927868.1"/>
    <property type="molecule type" value="Genomic_DNA"/>
</dbReference>
<dbReference type="OrthoDB" id="5402816at2759"/>
<proteinExistence type="predicted"/>
<gene>
    <name evidence="2" type="ORF">E4U42_001665</name>
</gene>
<sequence>MAAIDTALFAREAVNTLARRNWPAENAGVMVVFCIVFIVACAIIGTSIAKCLARRKEKQTPKY</sequence>